<gene>
    <name evidence="3" type="ORF">AOQ84DRAFT_422468</name>
</gene>
<dbReference type="PANTHER" id="PTHR37577">
    <property type="entry name" value="INTEGRAL MEMBRANE PROTEIN"/>
    <property type="match status" value="1"/>
</dbReference>
<evidence type="ECO:0000256" key="1">
    <source>
        <dbReference type="SAM" id="MobiDB-lite"/>
    </source>
</evidence>
<dbReference type="EMBL" id="KV750929">
    <property type="protein sequence ID" value="OCL02565.1"/>
    <property type="molecule type" value="Genomic_DNA"/>
</dbReference>
<feature type="transmembrane region" description="Helical" evidence="2">
    <location>
        <begin position="386"/>
        <end position="404"/>
    </location>
</feature>
<feature type="region of interest" description="Disordered" evidence="1">
    <location>
        <begin position="446"/>
        <end position="466"/>
    </location>
</feature>
<evidence type="ECO:0000313" key="3">
    <source>
        <dbReference type="EMBL" id="OCL02565.1"/>
    </source>
</evidence>
<feature type="transmembrane region" description="Helical" evidence="2">
    <location>
        <begin position="186"/>
        <end position="210"/>
    </location>
</feature>
<name>A0A8E2EQ46_9PEZI</name>
<feature type="compositionally biased region" description="Polar residues" evidence="1">
    <location>
        <begin position="411"/>
        <end position="430"/>
    </location>
</feature>
<dbReference type="OrthoDB" id="5427664at2759"/>
<keyword evidence="2" id="KW-1133">Transmembrane helix</keyword>
<organism evidence="3 4">
    <name type="scientific">Glonium stellatum</name>
    <dbReference type="NCBI Taxonomy" id="574774"/>
    <lineage>
        <taxon>Eukaryota</taxon>
        <taxon>Fungi</taxon>
        <taxon>Dikarya</taxon>
        <taxon>Ascomycota</taxon>
        <taxon>Pezizomycotina</taxon>
        <taxon>Dothideomycetes</taxon>
        <taxon>Pleosporomycetidae</taxon>
        <taxon>Gloniales</taxon>
        <taxon>Gloniaceae</taxon>
        <taxon>Glonium</taxon>
    </lineage>
</organism>
<feature type="transmembrane region" description="Helical" evidence="2">
    <location>
        <begin position="146"/>
        <end position="166"/>
    </location>
</feature>
<keyword evidence="4" id="KW-1185">Reference proteome</keyword>
<protein>
    <submittedName>
        <fullName evidence="3">Uncharacterized protein</fullName>
    </submittedName>
</protein>
<evidence type="ECO:0000313" key="4">
    <source>
        <dbReference type="Proteomes" id="UP000250140"/>
    </source>
</evidence>
<keyword evidence="2" id="KW-0472">Membrane</keyword>
<dbReference type="PANTHER" id="PTHR37577:SF1">
    <property type="entry name" value="INTEGRAL MEMBRANE PROTEIN"/>
    <property type="match status" value="1"/>
</dbReference>
<feature type="transmembrane region" description="Helical" evidence="2">
    <location>
        <begin position="23"/>
        <end position="48"/>
    </location>
</feature>
<feature type="transmembrane region" description="Helical" evidence="2">
    <location>
        <begin position="558"/>
        <end position="582"/>
    </location>
</feature>
<proteinExistence type="predicted"/>
<dbReference type="Proteomes" id="UP000250140">
    <property type="component" value="Unassembled WGS sequence"/>
</dbReference>
<accession>A0A8E2EQ46</accession>
<feature type="region of interest" description="Disordered" evidence="1">
    <location>
        <begin position="410"/>
        <end position="430"/>
    </location>
</feature>
<sequence>MGNCDSSLNCTSNDSVIHADGGIVGGGVLAAFFATAALTVLAILFGYLSDSLPEWYLNDLDNAVISAYKKSCVSTKFVPRLWKGWSFLITTAKLSVGMKPSPSAQIMSRKARQEALSRFILTLSDQQLVTGLAILIAGVANQCRLTVYEFSIVLSLAWFSSTTHLATLDTLRDYFLAHKVVRNWRVACMLILLVFLSYSLFLTTFGSVFLPQSSPIQCYFSSSSSMIARGATTVDPVTVLSVLSTIVTLLIILPSYITGIALLYTKTGETVTWGHRLAFVVTGLPGRARNHRIKYEELIPFVKEATAKNVARSRLHRLQRIQKSSGLRRWGRITAYRSSSYHGSFLSKMPGIAFSFCYGLSQVVAYRWLLSSSLIIDKSPMDFGQMTAIFLLALPALAAAEIYYESRKKQSSTTDSHQAQSGIQVTTSDASNSEGIAKTYGTATDFVPQPSNNHVANHEPQGPEETMGIYESALPNIERYFYQESREIRESQTTMASEQDPRRISAAQASLFWRSQELKTFEDSLSLQFTSSLSLFVLDLASSVVLGILLNINPSPFVFAQVVIFFLIYYGGSVTGVTHMIYSSRKDILQAYWAYLEAKRLTKHQQPALSNYQGAEVSGPSVLTVTPSTISTQLQDMRLRKSTTWPT</sequence>
<dbReference type="AlphaFoldDB" id="A0A8E2EQ46"/>
<feature type="transmembrane region" description="Helical" evidence="2">
    <location>
        <begin position="533"/>
        <end position="552"/>
    </location>
</feature>
<keyword evidence="2" id="KW-0812">Transmembrane</keyword>
<feature type="transmembrane region" description="Helical" evidence="2">
    <location>
        <begin position="239"/>
        <end position="264"/>
    </location>
</feature>
<feature type="transmembrane region" description="Helical" evidence="2">
    <location>
        <begin position="345"/>
        <end position="366"/>
    </location>
</feature>
<evidence type="ECO:0000256" key="2">
    <source>
        <dbReference type="SAM" id="Phobius"/>
    </source>
</evidence>
<reference evidence="3 4" key="1">
    <citation type="journal article" date="2016" name="Nat. Commun.">
        <title>Ectomycorrhizal ecology is imprinted in the genome of the dominant symbiotic fungus Cenococcum geophilum.</title>
        <authorList>
            <consortium name="DOE Joint Genome Institute"/>
            <person name="Peter M."/>
            <person name="Kohler A."/>
            <person name="Ohm R.A."/>
            <person name="Kuo A."/>
            <person name="Krutzmann J."/>
            <person name="Morin E."/>
            <person name="Arend M."/>
            <person name="Barry K.W."/>
            <person name="Binder M."/>
            <person name="Choi C."/>
            <person name="Clum A."/>
            <person name="Copeland A."/>
            <person name="Grisel N."/>
            <person name="Haridas S."/>
            <person name="Kipfer T."/>
            <person name="LaButti K."/>
            <person name="Lindquist E."/>
            <person name="Lipzen A."/>
            <person name="Maire R."/>
            <person name="Meier B."/>
            <person name="Mihaltcheva S."/>
            <person name="Molinier V."/>
            <person name="Murat C."/>
            <person name="Poggeler S."/>
            <person name="Quandt C.A."/>
            <person name="Sperisen C."/>
            <person name="Tritt A."/>
            <person name="Tisserant E."/>
            <person name="Crous P.W."/>
            <person name="Henrissat B."/>
            <person name="Nehls U."/>
            <person name="Egli S."/>
            <person name="Spatafora J.W."/>
            <person name="Grigoriev I.V."/>
            <person name="Martin F.M."/>
        </authorList>
    </citation>
    <scope>NUCLEOTIDE SEQUENCE [LARGE SCALE GENOMIC DNA]</scope>
    <source>
        <strain evidence="3 4">CBS 207.34</strain>
    </source>
</reference>
<dbReference type="InterPro" id="IPR053018">
    <property type="entry name" value="Elsinochrome_Biosynth-Asso"/>
</dbReference>